<comment type="caution">
    <text evidence="2">The sequence shown here is derived from an EMBL/GenBank/DDBJ whole genome shotgun (WGS) entry which is preliminary data.</text>
</comment>
<evidence type="ECO:0000313" key="2">
    <source>
        <dbReference type="EMBL" id="MED6166995.1"/>
    </source>
</evidence>
<sequence length="68" mass="7197">MATKKVIHKHTAKGKVGGKEKPSPISEAKGKAKGNAGAKDKQGSTSATKGKAKEKSTIKETRRVKRPE</sequence>
<organism evidence="2 3">
    <name type="scientific">Stylosanthes scabra</name>
    <dbReference type="NCBI Taxonomy" id="79078"/>
    <lineage>
        <taxon>Eukaryota</taxon>
        <taxon>Viridiplantae</taxon>
        <taxon>Streptophyta</taxon>
        <taxon>Embryophyta</taxon>
        <taxon>Tracheophyta</taxon>
        <taxon>Spermatophyta</taxon>
        <taxon>Magnoliopsida</taxon>
        <taxon>eudicotyledons</taxon>
        <taxon>Gunneridae</taxon>
        <taxon>Pentapetalae</taxon>
        <taxon>rosids</taxon>
        <taxon>fabids</taxon>
        <taxon>Fabales</taxon>
        <taxon>Fabaceae</taxon>
        <taxon>Papilionoideae</taxon>
        <taxon>50 kb inversion clade</taxon>
        <taxon>dalbergioids sensu lato</taxon>
        <taxon>Dalbergieae</taxon>
        <taxon>Pterocarpus clade</taxon>
        <taxon>Stylosanthes</taxon>
    </lineage>
</organism>
<reference evidence="2 3" key="1">
    <citation type="journal article" date="2023" name="Plants (Basel)">
        <title>Bridging the Gap: Combining Genomics and Transcriptomics Approaches to Understand Stylosanthes scabra, an Orphan Legume from the Brazilian Caatinga.</title>
        <authorList>
            <person name="Ferreira-Neto J.R.C."/>
            <person name="da Silva M.D."/>
            <person name="Binneck E."/>
            <person name="de Melo N.F."/>
            <person name="da Silva R.H."/>
            <person name="de Melo A.L.T.M."/>
            <person name="Pandolfi V."/>
            <person name="Bustamante F.O."/>
            <person name="Brasileiro-Vidal A.C."/>
            <person name="Benko-Iseppon A.M."/>
        </authorList>
    </citation>
    <scope>NUCLEOTIDE SEQUENCE [LARGE SCALE GENOMIC DNA]</scope>
    <source>
        <tissue evidence="2">Leaves</tissue>
    </source>
</reference>
<evidence type="ECO:0000313" key="3">
    <source>
        <dbReference type="Proteomes" id="UP001341840"/>
    </source>
</evidence>
<feature type="non-terminal residue" evidence="2">
    <location>
        <position position="68"/>
    </location>
</feature>
<feature type="compositionally biased region" description="Basic residues" evidence="1">
    <location>
        <begin position="1"/>
        <end position="13"/>
    </location>
</feature>
<proteinExistence type="predicted"/>
<feature type="compositionally biased region" description="Basic and acidic residues" evidence="1">
    <location>
        <begin position="51"/>
        <end position="68"/>
    </location>
</feature>
<gene>
    <name evidence="2" type="ORF">PIB30_114801</name>
</gene>
<feature type="region of interest" description="Disordered" evidence="1">
    <location>
        <begin position="1"/>
        <end position="68"/>
    </location>
</feature>
<protein>
    <submittedName>
        <fullName evidence="2">Uncharacterized protein</fullName>
    </submittedName>
</protein>
<evidence type="ECO:0000256" key="1">
    <source>
        <dbReference type="SAM" id="MobiDB-lite"/>
    </source>
</evidence>
<dbReference type="EMBL" id="JASCZI010131887">
    <property type="protein sequence ID" value="MED6166995.1"/>
    <property type="molecule type" value="Genomic_DNA"/>
</dbReference>
<accession>A0ABU6V082</accession>
<dbReference type="Proteomes" id="UP001341840">
    <property type="component" value="Unassembled WGS sequence"/>
</dbReference>
<name>A0ABU6V082_9FABA</name>
<keyword evidence="3" id="KW-1185">Reference proteome</keyword>